<proteinExistence type="predicted"/>
<accession>A0ACC3CXT5</accession>
<dbReference type="Proteomes" id="UP001186974">
    <property type="component" value="Unassembled WGS sequence"/>
</dbReference>
<keyword evidence="2" id="KW-1185">Reference proteome</keyword>
<gene>
    <name evidence="1" type="ORF">LTS18_012119</name>
</gene>
<dbReference type="EMBL" id="JAWDJW010009917">
    <property type="protein sequence ID" value="KAK3053506.1"/>
    <property type="molecule type" value="Genomic_DNA"/>
</dbReference>
<sequence>MWYSFATSTSNVGVVTNIQIAQSSNFKTWMVVRNSDGTERDALPTAPAWVNMTTPNTWAPDVVQVDDGTFVMYYSATTLQDSTKHCVGAATSKTILGPYNPLPKPLFCPLAQGGAIDADGFKDWTKKSSGWGYGDGKGDDAGWKNWHSGNHNWGKDNTWGIGWGGISPKWSEGGYTGQR</sequence>
<name>A0ACC3CXT5_9PEZI</name>
<reference evidence="1" key="1">
    <citation type="submission" date="2024-09" db="EMBL/GenBank/DDBJ databases">
        <title>Black Yeasts Isolated from many extreme environments.</title>
        <authorList>
            <person name="Coleine C."/>
            <person name="Stajich J.E."/>
            <person name="Selbmann L."/>
        </authorList>
    </citation>
    <scope>NUCLEOTIDE SEQUENCE</scope>
    <source>
        <strain evidence="1">CCFEE 5737</strain>
    </source>
</reference>
<evidence type="ECO:0000313" key="1">
    <source>
        <dbReference type="EMBL" id="KAK3053506.1"/>
    </source>
</evidence>
<organism evidence="1 2">
    <name type="scientific">Coniosporium uncinatum</name>
    <dbReference type="NCBI Taxonomy" id="93489"/>
    <lineage>
        <taxon>Eukaryota</taxon>
        <taxon>Fungi</taxon>
        <taxon>Dikarya</taxon>
        <taxon>Ascomycota</taxon>
        <taxon>Pezizomycotina</taxon>
        <taxon>Dothideomycetes</taxon>
        <taxon>Dothideomycetes incertae sedis</taxon>
        <taxon>Coniosporium</taxon>
    </lineage>
</organism>
<comment type="caution">
    <text evidence="1">The sequence shown here is derived from an EMBL/GenBank/DDBJ whole genome shotgun (WGS) entry which is preliminary data.</text>
</comment>
<feature type="non-terminal residue" evidence="1">
    <location>
        <position position="179"/>
    </location>
</feature>
<protein>
    <submittedName>
        <fullName evidence="1">Uncharacterized protein</fullName>
    </submittedName>
</protein>
<evidence type="ECO:0000313" key="2">
    <source>
        <dbReference type="Proteomes" id="UP001186974"/>
    </source>
</evidence>